<protein>
    <submittedName>
        <fullName evidence="1">Uncharacterized protein</fullName>
    </submittedName>
</protein>
<dbReference type="HOGENOM" id="CLU_3026873_0_0_5"/>
<keyword evidence="2" id="KW-1185">Reference proteome</keyword>
<sequence>MPQRGNKHKRLVLKTTALPHHHDIETRLFRFFCRGPVCRLGGLLLCALGHDVSFS</sequence>
<reference evidence="2" key="1">
    <citation type="journal article" date="2013" name="Stand. Genomic Sci.">
        <title>Genome sequence of the Litoreibacter arenae type strain (DSM 19593(T)), a member of the Roseobacter clade isolated from sea sand.</title>
        <authorList>
            <person name="Riedel T."/>
            <person name="Fiebig A."/>
            <person name="Petersen J."/>
            <person name="Gronow S."/>
            <person name="Kyrpides N.C."/>
            <person name="Goker M."/>
            <person name="Klenk H.P."/>
        </authorList>
    </citation>
    <scope>NUCLEOTIDE SEQUENCE [LARGE SCALE GENOMIC DNA]</scope>
    <source>
        <strain evidence="2">DSM 19593</strain>
    </source>
</reference>
<evidence type="ECO:0000313" key="1">
    <source>
        <dbReference type="EMBL" id="EPX81191.1"/>
    </source>
</evidence>
<proteinExistence type="predicted"/>
<accession>S9QIB3</accession>
<dbReference type="AlphaFoldDB" id="S9QIB3"/>
<evidence type="ECO:0000313" key="2">
    <source>
        <dbReference type="Proteomes" id="UP000015351"/>
    </source>
</evidence>
<dbReference type="STRING" id="1123360.thalar_00640"/>
<name>S9QIB3_9RHOB</name>
<gene>
    <name evidence="1" type="ORF">thalar_00640</name>
</gene>
<dbReference type="Proteomes" id="UP000015351">
    <property type="component" value="Unassembled WGS sequence"/>
</dbReference>
<organism evidence="1 2">
    <name type="scientific">Litoreibacter arenae DSM 19593</name>
    <dbReference type="NCBI Taxonomy" id="1123360"/>
    <lineage>
        <taxon>Bacteria</taxon>
        <taxon>Pseudomonadati</taxon>
        <taxon>Pseudomonadota</taxon>
        <taxon>Alphaproteobacteria</taxon>
        <taxon>Rhodobacterales</taxon>
        <taxon>Roseobacteraceae</taxon>
        <taxon>Litoreibacter</taxon>
    </lineage>
</organism>
<comment type="caution">
    <text evidence="1">The sequence shown here is derived from an EMBL/GenBank/DDBJ whole genome shotgun (WGS) entry which is preliminary data.</text>
</comment>
<dbReference type="EMBL" id="AONI01000006">
    <property type="protein sequence ID" value="EPX81191.1"/>
    <property type="molecule type" value="Genomic_DNA"/>
</dbReference>